<keyword evidence="2 3" id="KW-0040">ANK repeat</keyword>
<evidence type="ECO:0000256" key="3">
    <source>
        <dbReference type="PROSITE-ProRule" id="PRU00023"/>
    </source>
</evidence>
<reference evidence="5" key="1">
    <citation type="submission" date="2021-02" db="EMBL/GenBank/DDBJ databases">
        <authorList>
            <person name="Dougan E. K."/>
            <person name="Rhodes N."/>
            <person name="Thang M."/>
            <person name="Chan C."/>
        </authorList>
    </citation>
    <scope>NUCLEOTIDE SEQUENCE</scope>
</reference>
<evidence type="ECO:0000256" key="1">
    <source>
        <dbReference type="ARBA" id="ARBA00022737"/>
    </source>
</evidence>
<organism evidence="5 6">
    <name type="scientific">Polarella glacialis</name>
    <name type="common">Dinoflagellate</name>
    <dbReference type="NCBI Taxonomy" id="89957"/>
    <lineage>
        <taxon>Eukaryota</taxon>
        <taxon>Sar</taxon>
        <taxon>Alveolata</taxon>
        <taxon>Dinophyceae</taxon>
        <taxon>Suessiales</taxon>
        <taxon>Suessiaceae</taxon>
        <taxon>Polarella</taxon>
    </lineage>
</organism>
<feature type="repeat" description="ANK" evidence="3">
    <location>
        <begin position="204"/>
        <end position="236"/>
    </location>
</feature>
<keyword evidence="6" id="KW-1185">Reference proteome</keyword>
<name>A0A813GCN7_POLGL</name>
<dbReference type="OrthoDB" id="5406014at2759"/>
<dbReference type="PROSITE" id="PS50297">
    <property type="entry name" value="ANK_REP_REGION"/>
    <property type="match status" value="1"/>
</dbReference>
<dbReference type="Proteomes" id="UP000654075">
    <property type="component" value="Unassembled WGS sequence"/>
</dbReference>
<comment type="caution">
    <text evidence="5">The sequence shown here is derived from an EMBL/GenBank/DDBJ whole genome shotgun (WGS) entry which is preliminary data.</text>
</comment>
<dbReference type="InterPro" id="IPR036770">
    <property type="entry name" value="Ankyrin_rpt-contain_sf"/>
</dbReference>
<keyword evidence="1" id="KW-0677">Repeat</keyword>
<dbReference type="SMART" id="SM00248">
    <property type="entry name" value="ANK"/>
    <property type="match status" value="5"/>
</dbReference>
<protein>
    <submittedName>
        <fullName evidence="5">Uncharacterized protein</fullName>
    </submittedName>
</protein>
<dbReference type="PROSITE" id="PS50088">
    <property type="entry name" value="ANK_REPEAT"/>
    <property type="match status" value="2"/>
</dbReference>
<dbReference type="EMBL" id="CAJNNV010028517">
    <property type="protein sequence ID" value="CAE8624877.1"/>
    <property type="molecule type" value="Genomic_DNA"/>
</dbReference>
<dbReference type="Pfam" id="PF12796">
    <property type="entry name" value="Ank_2"/>
    <property type="match status" value="2"/>
</dbReference>
<dbReference type="InterPro" id="IPR050776">
    <property type="entry name" value="Ank_Repeat/CDKN_Inhibitor"/>
</dbReference>
<proteinExistence type="predicted"/>
<evidence type="ECO:0000313" key="5">
    <source>
        <dbReference type="EMBL" id="CAE8624877.1"/>
    </source>
</evidence>
<accession>A0A813GCN7</accession>
<dbReference type="PANTHER" id="PTHR24201">
    <property type="entry name" value="ANK_REP_REGION DOMAIN-CONTAINING PROTEIN"/>
    <property type="match status" value="1"/>
</dbReference>
<dbReference type="Gene3D" id="1.25.40.20">
    <property type="entry name" value="Ankyrin repeat-containing domain"/>
    <property type="match status" value="2"/>
</dbReference>
<dbReference type="SUPFAM" id="SSF48403">
    <property type="entry name" value="Ankyrin repeat"/>
    <property type="match status" value="1"/>
</dbReference>
<dbReference type="PANTHER" id="PTHR24201:SF13">
    <property type="entry name" value="ANKYRIN REPEAT DOMAIN-CONTAINING PROTEIN 6-LIKE"/>
    <property type="match status" value="1"/>
</dbReference>
<feature type="repeat" description="ANK" evidence="3">
    <location>
        <begin position="171"/>
        <end position="203"/>
    </location>
</feature>
<dbReference type="InterPro" id="IPR002110">
    <property type="entry name" value="Ankyrin_rpt"/>
</dbReference>
<gene>
    <name evidence="5" type="ORF">PGLA1383_LOCUS41974</name>
</gene>
<sequence>MRRAEFSGRVSARVSNEDEAKRRNFQLIEAARAGNLKDLVEAVTQGAELQTKTLRGQNALMLAASARQKGSLQVIAFLLEATIDPDVADDAGWTALLFASRMNLAEAAEMLIRGKAEVGARSFDGKTAAMLAATEQLDHLPSRPEAGFRSGDELVISLIGYKVGVEKADKRGWTLMHYAVSNAREELVKWLMKMKANHEAKTKDRNTPLMLAAEIGHIKIAKVLLGRPCNVNQRNLAGNHALLLCILAGEEPFANYLCRSVVRLDATVKNKDGESALSAASSQRMGQLKNQLDILVRKMQDTPTDKKDIKKGVEDEDD</sequence>
<dbReference type="AlphaFoldDB" id="A0A813GCN7"/>
<evidence type="ECO:0000256" key="4">
    <source>
        <dbReference type="SAM" id="MobiDB-lite"/>
    </source>
</evidence>
<evidence type="ECO:0000313" key="6">
    <source>
        <dbReference type="Proteomes" id="UP000654075"/>
    </source>
</evidence>
<feature type="region of interest" description="Disordered" evidence="4">
    <location>
        <begin position="298"/>
        <end position="318"/>
    </location>
</feature>
<evidence type="ECO:0000256" key="2">
    <source>
        <dbReference type="ARBA" id="ARBA00023043"/>
    </source>
</evidence>